<keyword evidence="4" id="KW-0812">Transmembrane</keyword>
<accession>D4D278</accession>
<dbReference type="OrthoDB" id="6499973at2759"/>
<feature type="transmembrane region" description="Helical" evidence="4">
    <location>
        <begin position="361"/>
        <end position="384"/>
    </location>
</feature>
<evidence type="ECO:0000259" key="5">
    <source>
        <dbReference type="PROSITE" id="PS50850"/>
    </source>
</evidence>
<feature type="transmembrane region" description="Helical" evidence="4">
    <location>
        <begin position="135"/>
        <end position="157"/>
    </location>
</feature>
<dbReference type="KEGG" id="tve:TRV_01180"/>
<dbReference type="Gene3D" id="1.20.1250.20">
    <property type="entry name" value="MFS general substrate transporter like domains"/>
    <property type="match status" value="1"/>
</dbReference>
<keyword evidence="4" id="KW-1133">Transmembrane helix</keyword>
<evidence type="ECO:0000256" key="3">
    <source>
        <dbReference type="SAM" id="MobiDB-lite"/>
    </source>
</evidence>
<comment type="subcellular location">
    <subcellularLocation>
        <location evidence="1">Membrane</location>
        <topology evidence="1">Multi-pass membrane protein</topology>
    </subcellularLocation>
</comment>
<dbReference type="GO" id="GO:0022857">
    <property type="term" value="F:transmembrane transporter activity"/>
    <property type="evidence" value="ECO:0007669"/>
    <property type="project" value="InterPro"/>
</dbReference>
<evidence type="ECO:0000256" key="1">
    <source>
        <dbReference type="ARBA" id="ARBA00004141"/>
    </source>
</evidence>
<dbReference type="InterPro" id="IPR036259">
    <property type="entry name" value="MFS_trans_sf"/>
</dbReference>
<dbReference type="SUPFAM" id="SSF103473">
    <property type="entry name" value="MFS general substrate transporter"/>
    <property type="match status" value="1"/>
</dbReference>
<feature type="transmembrane region" description="Helical" evidence="4">
    <location>
        <begin position="211"/>
        <end position="233"/>
    </location>
</feature>
<dbReference type="RefSeq" id="XP_003024663.1">
    <property type="nucleotide sequence ID" value="XM_003024617.1"/>
</dbReference>
<dbReference type="PANTHER" id="PTHR11360">
    <property type="entry name" value="MONOCARBOXYLATE TRANSPORTER"/>
    <property type="match status" value="1"/>
</dbReference>
<feature type="transmembrane region" description="Helical" evidence="4">
    <location>
        <begin position="276"/>
        <end position="295"/>
    </location>
</feature>
<comment type="similarity">
    <text evidence="2">Belongs to the major facilitator superfamily. Monocarboxylate porter (TC 2.A.1.13) family.</text>
</comment>
<feature type="transmembrane region" description="Helical" evidence="4">
    <location>
        <begin position="169"/>
        <end position="190"/>
    </location>
</feature>
<evidence type="ECO:0000313" key="6">
    <source>
        <dbReference type="EMBL" id="EFE44052.1"/>
    </source>
</evidence>
<dbReference type="Pfam" id="PF07690">
    <property type="entry name" value="MFS_1"/>
    <property type="match status" value="1"/>
</dbReference>
<feature type="region of interest" description="Disordered" evidence="3">
    <location>
        <begin position="1"/>
        <end position="30"/>
    </location>
</feature>
<feature type="transmembrane region" description="Helical" evidence="4">
    <location>
        <begin position="245"/>
        <end position="264"/>
    </location>
</feature>
<dbReference type="Proteomes" id="UP000008383">
    <property type="component" value="Unassembled WGS sequence"/>
</dbReference>
<organism evidence="6 7">
    <name type="scientific">Trichophyton verrucosum (strain HKI 0517)</name>
    <dbReference type="NCBI Taxonomy" id="663202"/>
    <lineage>
        <taxon>Eukaryota</taxon>
        <taxon>Fungi</taxon>
        <taxon>Dikarya</taxon>
        <taxon>Ascomycota</taxon>
        <taxon>Pezizomycotina</taxon>
        <taxon>Eurotiomycetes</taxon>
        <taxon>Eurotiomycetidae</taxon>
        <taxon>Onygenales</taxon>
        <taxon>Arthrodermataceae</taxon>
        <taxon>Trichophyton</taxon>
    </lineage>
</organism>
<dbReference type="HOGENOM" id="CLU_001265_1_1_1"/>
<evidence type="ECO:0000256" key="2">
    <source>
        <dbReference type="ARBA" id="ARBA00006727"/>
    </source>
</evidence>
<dbReference type="GeneID" id="9582838"/>
<protein>
    <recommendedName>
        <fullName evidence="5">Major facilitator superfamily (MFS) profile domain-containing protein</fullName>
    </recommendedName>
</protein>
<feature type="compositionally biased region" description="Polar residues" evidence="3">
    <location>
        <begin position="1"/>
        <end position="13"/>
    </location>
</feature>
<feature type="transmembrane region" description="Helical" evidence="4">
    <location>
        <begin position="38"/>
        <end position="67"/>
    </location>
</feature>
<keyword evidence="7" id="KW-1185">Reference proteome</keyword>
<feature type="transmembrane region" description="Helical" evidence="4">
    <location>
        <begin position="104"/>
        <end position="123"/>
    </location>
</feature>
<dbReference type="EMBL" id="ACYE01000064">
    <property type="protein sequence ID" value="EFE44052.1"/>
    <property type="molecule type" value="Genomic_DNA"/>
</dbReference>
<evidence type="ECO:0000313" key="7">
    <source>
        <dbReference type="Proteomes" id="UP000008383"/>
    </source>
</evidence>
<dbReference type="InterPro" id="IPR011701">
    <property type="entry name" value="MFS"/>
</dbReference>
<dbReference type="InterPro" id="IPR020846">
    <property type="entry name" value="MFS_dom"/>
</dbReference>
<dbReference type="AlphaFoldDB" id="D4D278"/>
<dbReference type="PROSITE" id="PS50850">
    <property type="entry name" value="MFS"/>
    <property type="match status" value="1"/>
</dbReference>
<comment type="caution">
    <text evidence="6">The sequence shown here is derived from an EMBL/GenBank/DDBJ whole genome shotgun (WGS) entry which is preliminary data.</text>
</comment>
<proteinExistence type="inferred from homology"/>
<keyword evidence="4" id="KW-0472">Membrane</keyword>
<evidence type="ECO:0000256" key="4">
    <source>
        <dbReference type="SAM" id="Phobius"/>
    </source>
</evidence>
<feature type="transmembrane region" description="Helical" evidence="4">
    <location>
        <begin position="332"/>
        <end position="349"/>
    </location>
</feature>
<feature type="transmembrane region" description="Helical" evidence="4">
    <location>
        <begin position="79"/>
        <end position="98"/>
    </location>
</feature>
<gene>
    <name evidence="6" type="ORF">TRV_01180</name>
</gene>
<reference evidence="7" key="1">
    <citation type="journal article" date="2011" name="Genome Biol.">
        <title>Comparative and functional genomics provide insights into the pathogenicity of dermatophytic fungi.</title>
        <authorList>
            <person name="Burmester A."/>
            <person name="Shelest E."/>
            <person name="Gloeckner G."/>
            <person name="Heddergott C."/>
            <person name="Schindler S."/>
            <person name="Staib P."/>
            <person name="Heidel A."/>
            <person name="Felder M."/>
            <person name="Petzold A."/>
            <person name="Szafranski K."/>
            <person name="Feuermann M."/>
            <person name="Pedruzzi I."/>
            <person name="Priebe S."/>
            <person name="Groth M."/>
            <person name="Winkler R."/>
            <person name="Li W."/>
            <person name="Kniemeyer O."/>
            <person name="Schroeckh V."/>
            <person name="Hertweck C."/>
            <person name="Hube B."/>
            <person name="White T.C."/>
            <person name="Platzer M."/>
            <person name="Guthke R."/>
            <person name="Heitman J."/>
            <person name="Woestemeyer J."/>
            <person name="Zipfel P.F."/>
            <person name="Monod M."/>
            <person name="Brakhage A.A."/>
        </authorList>
    </citation>
    <scope>NUCLEOTIDE SEQUENCE [LARGE SCALE GENOMIC DNA]</scope>
    <source>
        <strain evidence="7">HKI 0517</strain>
    </source>
</reference>
<feature type="domain" description="Major facilitator superfamily (MFS) profile" evidence="5">
    <location>
        <begin position="210"/>
        <end position="397"/>
    </location>
</feature>
<sequence length="397" mass="42035">MKNTVTTPGTPRQNEGKVEEMSPTTPSFGEAPDGGVRAWLVAAGGSAIFFCCLGFSNSFGVFTEYYLSHQLRGESPDKVAWIGSLSAFLLFATGIMGGPSFDLLGAWGVLMGSIMGFLQFPAFAAVSQYFDKKRAAALGIVVSDSSIGGIVIPIALSKMLNSSTVGFGWSVRTIGFLILPFMLFACLTVKARLPSRSTAFWIPAAYKEVKFIILIVSLFFMFVGMFTPLFFLPTYAVSRGMDPTLAGYLLAITNASSTFGRVIPGVLADKYGRLNIFSLGGVITGIVIFCMNSAATDAALIVYAVVFGFVSGTIISGASAAFSLCPKDPRDIGTYMGMGMSISSLGGLIGPPVNGAFVDRYGSFFEVSMFSGFMCLFGGLVALISKHFTTEGLLGMV</sequence>
<dbReference type="GO" id="GO:0016020">
    <property type="term" value="C:membrane"/>
    <property type="evidence" value="ECO:0007669"/>
    <property type="project" value="UniProtKB-SubCell"/>
</dbReference>
<dbReference type="InterPro" id="IPR050327">
    <property type="entry name" value="Proton-linked_MCT"/>
</dbReference>
<name>D4D278_TRIVH</name>
<feature type="transmembrane region" description="Helical" evidence="4">
    <location>
        <begin position="301"/>
        <end position="325"/>
    </location>
</feature>
<dbReference type="PANTHER" id="PTHR11360:SF319">
    <property type="entry name" value="MAJOR FACILITATOR SUPERFAMILY (MFS) PROFILE DOMAIN-CONTAINING PROTEIN"/>
    <property type="match status" value="1"/>
</dbReference>